<keyword evidence="3" id="KW-0677">Repeat</keyword>
<evidence type="ECO:0000259" key="9">
    <source>
        <dbReference type="PROSITE" id="PS50157"/>
    </source>
</evidence>
<dbReference type="Proteomes" id="UP000261520">
    <property type="component" value="Unplaced"/>
</dbReference>
<keyword evidence="11" id="KW-1185">Reference proteome</keyword>
<dbReference type="PANTHER" id="PTHR24394">
    <property type="entry name" value="ZINC FINGER PROTEIN"/>
    <property type="match status" value="1"/>
</dbReference>
<evidence type="ECO:0000256" key="5">
    <source>
        <dbReference type="ARBA" id="ARBA00022833"/>
    </source>
</evidence>
<dbReference type="AlphaFoldDB" id="A0A3B3ZEX0"/>
<dbReference type="STRING" id="409849.ENSPMGP00000003099"/>
<dbReference type="SUPFAM" id="SSF57667">
    <property type="entry name" value="beta-beta-alpha zinc fingers"/>
    <property type="match status" value="2"/>
</dbReference>
<reference evidence="10" key="1">
    <citation type="submission" date="2025-08" db="UniProtKB">
        <authorList>
            <consortium name="Ensembl"/>
        </authorList>
    </citation>
    <scope>IDENTIFICATION</scope>
</reference>
<evidence type="ECO:0000256" key="3">
    <source>
        <dbReference type="ARBA" id="ARBA00022737"/>
    </source>
</evidence>
<feature type="region of interest" description="Disordered" evidence="8">
    <location>
        <begin position="126"/>
        <end position="165"/>
    </location>
</feature>
<dbReference type="InterPro" id="IPR013087">
    <property type="entry name" value="Znf_C2H2_type"/>
</dbReference>
<feature type="domain" description="C2H2-type" evidence="9">
    <location>
        <begin position="14"/>
        <end position="37"/>
    </location>
</feature>
<evidence type="ECO:0000256" key="6">
    <source>
        <dbReference type="ARBA" id="ARBA00023242"/>
    </source>
</evidence>
<organism evidence="10 11">
    <name type="scientific">Periophthalmus magnuspinnatus</name>
    <dbReference type="NCBI Taxonomy" id="409849"/>
    <lineage>
        <taxon>Eukaryota</taxon>
        <taxon>Metazoa</taxon>
        <taxon>Chordata</taxon>
        <taxon>Craniata</taxon>
        <taxon>Vertebrata</taxon>
        <taxon>Euteleostomi</taxon>
        <taxon>Actinopterygii</taxon>
        <taxon>Neopterygii</taxon>
        <taxon>Teleostei</taxon>
        <taxon>Neoteleostei</taxon>
        <taxon>Acanthomorphata</taxon>
        <taxon>Gobiaria</taxon>
        <taxon>Gobiiformes</taxon>
        <taxon>Gobioidei</taxon>
        <taxon>Gobiidae</taxon>
        <taxon>Oxudercinae</taxon>
        <taxon>Periophthalmus</taxon>
    </lineage>
</organism>
<keyword evidence="2" id="KW-0479">Metal-binding</keyword>
<dbReference type="SMART" id="SM00355">
    <property type="entry name" value="ZnF_C2H2"/>
    <property type="match status" value="2"/>
</dbReference>
<dbReference type="GO" id="GO:0008270">
    <property type="term" value="F:zinc ion binding"/>
    <property type="evidence" value="ECO:0007669"/>
    <property type="project" value="UniProtKB-KW"/>
</dbReference>
<dbReference type="GO" id="GO:0000981">
    <property type="term" value="F:DNA-binding transcription factor activity, RNA polymerase II-specific"/>
    <property type="evidence" value="ECO:0007669"/>
    <property type="project" value="TreeGrafter"/>
</dbReference>
<proteinExistence type="predicted"/>
<feature type="region of interest" description="Disordered" evidence="8">
    <location>
        <begin position="65"/>
        <end position="107"/>
    </location>
</feature>
<evidence type="ECO:0000256" key="8">
    <source>
        <dbReference type="SAM" id="MobiDB-lite"/>
    </source>
</evidence>
<dbReference type="Ensembl" id="ENSPMGT00000003287.1">
    <property type="protein sequence ID" value="ENSPMGP00000003099.1"/>
    <property type="gene ID" value="ENSPMGG00000002696.1"/>
</dbReference>
<evidence type="ECO:0000313" key="10">
    <source>
        <dbReference type="Ensembl" id="ENSPMGP00000003099.1"/>
    </source>
</evidence>
<feature type="compositionally biased region" description="Basic residues" evidence="8">
    <location>
        <begin position="82"/>
        <end position="93"/>
    </location>
</feature>
<dbReference type="GO" id="GO:0005634">
    <property type="term" value="C:nucleus"/>
    <property type="evidence" value="ECO:0007669"/>
    <property type="project" value="UniProtKB-SubCell"/>
</dbReference>
<name>A0A3B3ZEX0_9GOBI</name>
<reference evidence="10" key="2">
    <citation type="submission" date="2025-09" db="UniProtKB">
        <authorList>
            <consortium name="Ensembl"/>
        </authorList>
    </citation>
    <scope>IDENTIFICATION</scope>
</reference>
<keyword evidence="6" id="KW-0539">Nucleus</keyword>
<feature type="domain" description="C2H2-type" evidence="9">
    <location>
        <begin position="46"/>
        <end position="73"/>
    </location>
</feature>
<evidence type="ECO:0000256" key="2">
    <source>
        <dbReference type="ARBA" id="ARBA00022723"/>
    </source>
</evidence>
<keyword evidence="4 7" id="KW-0863">Zinc-finger</keyword>
<feature type="compositionally biased region" description="Acidic residues" evidence="8">
    <location>
        <begin position="132"/>
        <end position="144"/>
    </location>
</feature>
<dbReference type="InterPro" id="IPR036236">
    <property type="entry name" value="Znf_C2H2_sf"/>
</dbReference>
<dbReference type="PROSITE" id="PS50157">
    <property type="entry name" value="ZINC_FINGER_C2H2_2"/>
    <property type="match status" value="2"/>
</dbReference>
<protein>
    <recommendedName>
        <fullName evidence="9">C2H2-type domain-containing protein</fullName>
    </recommendedName>
</protein>
<keyword evidence="5" id="KW-0862">Zinc</keyword>
<dbReference type="PROSITE" id="PS00028">
    <property type="entry name" value="ZINC_FINGER_C2H2_1"/>
    <property type="match status" value="1"/>
</dbReference>
<dbReference type="PANTHER" id="PTHR24394:SF44">
    <property type="entry name" value="ZINC FINGER PROTEIN 271-LIKE"/>
    <property type="match status" value="1"/>
</dbReference>
<sequence length="165" mass="18901">MVMHKRTHTGEKPFACSQCEKTFRQKQLLDMHFKRYHDPNFVPTAFVCSKCNKTFTRRNTMLRHADNCTGENTGDENGTPPKRGRRGRKRKMQSKRDDDDDDDDDTAAAIIRVEDEVTGEVNDIIVKKEVGAEQEDDIAEEDPQLTEAPPNGDLTPEMILSMMDR</sequence>
<evidence type="ECO:0000313" key="11">
    <source>
        <dbReference type="Proteomes" id="UP000261520"/>
    </source>
</evidence>
<evidence type="ECO:0000256" key="4">
    <source>
        <dbReference type="ARBA" id="ARBA00022771"/>
    </source>
</evidence>
<accession>A0A3B3ZEX0</accession>
<comment type="subcellular location">
    <subcellularLocation>
        <location evidence="1">Nucleus</location>
    </subcellularLocation>
</comment>
<dbReference type="FunFam" id="3.30.160.60:FF:000420">
    <property type="entry name" value="Putative transcriptional repressor ctcf"/>
    <property type="match status" value="1"/>
</dbReference>
<evidence type="ECO:0000256" key="7">
    <source>
        <dbReference type="PROSITE-ProRule" id="PRU00042"/>
    </source>
</evidence>
<dbReference type="Gene3D" id="3.30.160.60">
    <property type="entry name" value="Classic Zinc Finger"/>
    <property type="match status" value="1"/>
</dbReference>
<evidence type="ECO:0000256" key="1">
    <source>
        <dbReference type="ARBA" id="ARBA00004123"/>
    </source>
</evidence>